<evidence type="ECO:0000256" key="1">
    <source>
        <dbReference type="SAM" id="Phobius"/>
    </source>
</evidence>
<feature type="transmembrane region" description="Helical" evidence="1">
    <location>
        <begin position="6"/>
        <end position="26"/>
    </location>
</feature>
<dbReference type="RefSeq" id="WP_105786277.1">
    <property type="nucleotide sequence ID" value="NZ_CADERF010000024.1"/>
</dbReference>
<evidence type="ECO:0000313" key="2">
    <source>
        <dbReference type="EMBL" id="MBR8129261.1"/>
    </source>
</evidence>
<evidence type="ECO:0000313" key="3">
    <source>
        <dbReference type="Proteomes" id="UP000682266"/>
    </source>
</evidence>
<accession>A0AA41JIY2</accession>
<evidence type="ECO:0008006" key="4">
    <source>
        <dbReference type="Google" id="ProtNLM"/>
    </source>
</evidence>
<sequence>MSTVHRWTLARVASVIAAISLLYIGYVRSYLDRETQTTLFIKRYPTFQMEFLDPFANEGDDVLVESLSTVERARFADYCKYRFGMADRSSQTLEKCEAEIPRYLQWSSAPW</sequence>
<comment type="caution">
    <text evidence="2">The sequence shown here is derived from an EMBL/GenBank/DDBJ whole genome shotgun (WGS) entry which is preliminary data.</text>
</comment>
<keyword evidence="1" id="KW-0812">Transmembrane</keyword>
<dbReference type="AlphaFoldDB" id="A0AA41JIY2"/>
<organism evidence="2 3">
    <name type="scientific">Burkholderia ambifaria</name>
    <dbReference type="NCBI Taxonomy" id="152480"/>
    <lineage>
        <taxon>Bacteria</taxon>
        <taxon>Pseudomonadati</taxon>
        <taxon>Pseudomonadota</taxon>
        <taxon>Betaproteobacteria</taxon>
        <taxon>Burkholderiales</taxon>
        <taxon>Burkholderiaceae</taxon>
        <taxon>Burkholderia</taxon>
        <taxon>Burkholderia cepacia complex</taxon>
    </lineage>
</organism>
<protein>
    <recommendedName>
        <fullName evidence="4">Transmembrane protein</fullName>
    </recommendedName>
</protein>
<reference evidence="2" key="1">
    <citation type="submission" date="2021-04" db="EMBL/GenBank/DDBJ databases">
        <title>A collection of bacterial strains from the Burkholderia cepacia Research Laboratory and Repository.</title>
        <authorList>
            <person name="Lipuma J."/>
            <person name="Spilker T."/>
        </authorList>
    </citation>
    <scope>NUCLEOTIDE SEQUENCE</scope>
    <source>
        <strain evidence="2">AU36012</strain>
    </source>
</reference>
<dbReference type="EMBL" id="JAGSVG010000006">
    <property type="protein sequence ID" value="MBR8129261.1"/>
    <property type="molecule type" value="Genomic_DNA"/>
</dbReference>
<name>A0AA41JIY2_9BURK</name>
<keyword evidence="1" id="KW-1133">Transmembrane helix</keyword>
<proteinExistence type="predicted"/>
<dbReference type="Proteomes" id="UP000682266">
    <property type="component" value="Unassembled WGS sequence"/>
</dbReference>
<keyword evidence="1" id="KW-0472">Membrane</keyword>
<gene>
    <name evidence="2" type="ORF">KDW93_09770</name>
</gene>